<dbReference type="AlphaFoldDB" id="A0A2T4FKX8"/>
<dbReference type="Proteomes" id="UP000240571">
    <property type="component" value="Unassembled WGS sequence"/>
</dbReference>
<accession>A0A2T4FKX8</accession>
<dbReference type="EMBL" id="MAUE01000026">
    <property type="protein sequence ID" value="OCW24379.1"/>
    <property type="molecule type" value="Genomic_DNA"/>
</dbReference>
<dbReference type="PANTHER" id="PTHR30466">
    <property type="entry name" value="FLAVIN REDUCTASE"/>
    <property type="match status" value="1"/>
</dbReference>
<dbReference type="InterPro" id="IPR050268">
    <property type="entry name" value="NADH-dep_flavin_reductase"/>
</dbReference>
<dbReference type="InterPro" id="IPR002563">
    <property type="entry name" value="Flavin_Rdtase-like_dom"/>
</dbReference>
<evidence type="ECO:0000313" key="6">
    <source>
        <dbReference type="Proteomes" id="UP000240571"/>
    </source>
</evidence>
<dbReference type="GO" id="GO:0006208">
    <property type="term" value="P:pyrimidine nucleobase catabolic process"/>
    <property type="evidence" value="ECO:0007669"/>
    <property type="project" value="TreeGrafter"/>
</dbReference>
<evidence type="ECO:0000256" key="1">
    <source>
        <dbReference type="ARBA" id="ARBA00023002"/>
    </source>
</evidence>
<feature type="domain" description="Flavin reductase like" evidence="2">
    <location>
        <begin position="22"/>
        <end position="168"/>
    </location>
</feature>
<reference evidence="4 6" key="2">
    <citation type="submission" date="2018-03" db="EMBL/GenBank/DDBJ databases">
        <title>Diversity of bacteria associated with corn roots inoculated with woodland soils in Canada, and Description of Pseudomonas aylmerense sp. nov.</title>
        <authorList>
            <person name="Tambong J.T."/>
            <person name="Xu R."/>
            <person name="Tchagang C."/>
        </authorList>
    </citation>
    <scope>NUCLEOTIDE SEQUENCE [LARGE SCALE GENOMIC DNA]</scope>
    <source>
        <strain evidence="4 6">S1E44</strain>
    </source>
</reference>
<dbReference type="Pfam" id="PF01613">
    <property type="entry name" value="Flavin_Reduct"/>
    <property type="match status" value="1"/>
</dbReference>
<comment type="caution">
    <text evidence="4">The sequence shown here is derived from an EMBL/GenBank/DDBJ whole genome shotgun (WGS) entry which is preliminary data.</text>
</comment>
<organism evidence="4 6">
    <name type="scientific">Pseudomonas aylmerensis</name>
    <dbReference type="NCBI Taxonomy" id="1869229"/>
    <lineage>
        <taxon>Bacteria</taxon>
        <taxon>Pseudomonadati</taxon>
        <taxon>Pseudomonadota</taxon>
        <taxon>Gammaproteobacteria</taxon>
        <taxon>Pseudomonadales</taxon>
        <taxon>Pseudomonadaceae</taxon>
        <taxon>Pseudomonas</taxon>
    </lineage>
</organism>
<dbReference type="Proteomes" id="UP000095081">
    <property type="component" value="Unassembled WGS sequence"/>
</dbReference>
<dbReference type="PANTHER" id="PTHR30466:SF1">
    <property type="entry name" value="FMN REDUCTASE (NADH) RUTF"/>
    <property type="match status" value="1"/>
</dbReference>
<reference evidence="3 5" key="1">
    <citation type="submission" date="2016-06" db="EMBL/GenBank/DDBJ databases">
        <title>Draft genome sequence of Pseudomonas sp. S1E40, a novel strain antagonistic activity to fungal plant pathogen.</title>
        <authorList>
            <person name="Tambong J.T."/>
            <person name="Tchagang C."/>
            <person name="Xu R."/>
        </authorList>
    </citation>
    <scope>NUCLEOTIDE SEQUENCE [LARGE SCALE GENOMIC DNA]</scope>
    <source>
        <strain evidence="3 5">S1E40</strain>
    </source>
</reference>
<dbReference type="OrthoDB" id="6401628at2"/>
<name>A0A2T4FKX8_9PSED</name>
<dbReference type="SMART" id="SM00903">
    <property type="entry name" value="Flavin_Reduct"/>
    <property type="match status" value="1"/>
</dbReference>
<proteinExistence type="predicted"/>
<sequence>MRVNYQEAAPSIDLAGPFKTAMGRFASSLTLITTLDDEGRPHGLAATAFSSVSMDPASALICINRTASASPVIKRSGLFCVNMLQSQHEPICRIFSQPDLRERRFVEGQWRTGAQGIRYLADAQAAIFCEVVQTLEHGTHTVFIGNVLEVITQPLDDPLLYMGGRYRQLQD</sequence>
<dbReference type="RefSeq" id="WP_065905597.1">
    <property type="nucleotide sequence ID" value="NZ_MAUE01000026.1"/>
</dbReference>
<evidence type="ECO:0000259" key="2">
    <source>
        <dbReference type="SMART" id="SM00903"/>
    </source>
</evidence>
<protein>
    <submittedName>
        <fullName evidence="4">Flavin reductase</fullName>
    </submittedName>
</protein>
<dbReference type="Gene3D" id="2.30.110.10">
    <property type="entry name" value="Electron Transport, Fmn-binding Protein, Chain A"/>
    <property type="match status" value="1"/>
</dbReference>
<dbReference type="GO" id="GO:0010181">
    <property type="term" value="F:FMN binding"/>
    <property type="evidence" value="ECO:0007669"/>
    <property type="project" value="InterPro"/>
</dbReference>
<evidence type="ECO:0000313" key="5">
    <source>
        <dbReference type="Proteomes" id="UP000095081"/>
    </source>
</evidence>
<dbReference type="SUPFAM" id="SSF50475">
    <property type="entry name" value="FMN-binding split barrel"/>
    <property type="match status" value="1"/>
</dbReference>
<dbReference type="InterPro" id="IPR012349">
    <property type="entry name" value="Split_barrel_FMN-bd"/>
</dbReference>
<evidence type="ECO:0000313" key="3">
    <source>
        <dbReference type="EMBL" id="OCW24379.1"/>
    </source>
</evidence>
<dbReference type="GO" id="GO:0042602">
    <property type="term" value="F:riboflavin reductase (NADPH) activity"/>
    <property type="evidence" value="ECO:0007669"/>
    <property type="project" value="TreeGrafter"/>
</dbReference>
<gene>
    <name evidence="3" type="ORF">BBG20_17975</name>
    <name evidence="4" type="ORF">C9382_29005</name>
</gene>
<keyword evidence="1" id="KW-0560">Oxidoreductase</keyword>
<dbReference type="EMBL" id="PYWW01000056">
    <property type="protein sequence ID" value="PTC24069.1"/>
    <property type="molecule type" value="Genomic_DNA"/>
</dbReference>
<keyword evidence="5" id="KW-1185">Reference proteome</keyword>
<evidence type="ECO:0000313" key="4">
    <source>
        <dbReference type="EMBL" id="PTC24069.1"/>
    </source>
</evidence>